<dbReference type="GO" id="GO:0019825">
    <property type="term" value="F:oxygen binding"/>
    <property type="evidence" value="ECO:0007669"/>
    <property type="project" value="InterPro"/>
</dbReference>
<evidence type="ECO:0000256" key="3">
    <source>
        <dbReference type="ARBA" id="ARBA00022723"/>
    </source>
</evidence>
<proteinExistence type="predicted"/>
<reference evidence="6 7" key="1">
    <citation type="submission" date="2019-06" db="EMBL/GenBank/DDBJ databases">
        <title>Nitrosomonas stercoris KYUHI-S whole genome shotgun sequence.</title>
        <authorList>
            <person name="Nakagawa T."/>
            <person name="Tsuchiya Y."/>
            <person name="Takahashi R."/>
        </authorList>
    </citation>
    <scope>NUCLEOTIDE SEQUENCE [LARGE SCALE GENOMIC DNA]</scope>
    <source>
        <strain evidence="6 7">KYUHI-S</strain>
    </source>
</reference>
<evidence type="ECO:0000256" key="5">
    <source>
        <dbReference type="PIRSR" id="PIRSR601486-1"/>
    </source>
</evidence>
<feature type="binding site" description="distal binding residue" evidence="5">
    <location>
        <position position="43"/>
    </location>
    <ligand>
        <name>heme</name>
        <dbReference type="ChEBI" id="CHEBI:30413"/>
    </ligand>
    <ligandPart>
        <name>Fe</name>
        <dbReference type="ChEBI" id="CHEBI:18248"/>
    </ligandPart>
</feature>
<evidence type="ECO:0000313" key="6">
    <source>
        <dbReference type="EMBL" id="BBL35572.1"/>
    </source>
</evidence>
<dbReference type="GO" id="GO:0046872">
    <property type="term" value="F:metal ion binding"/>
    <property type="evidence" value="ECO:0007669"/>
    <property type="project" value="UniProtKB-KW"/>
</dbReference>
<keyword evidence="3 5" id="KW-0479">Metal-binding</keyword>
<keyword evidence="7" id="KW-1185">Reference proteome</keyword>
<name>A0A4Y1YN27_9PROT</name>
<sequence>MPDPALCTEEEITQLIHTFYARVQQDAMLSPIFDAHVDDWPSHLVKMVDFWSSILLGTNRFNGTPMPKHIALPDLNAQLFQQWLKLFHQTAAEQSNQAMAEQACVMADRIARSLWMGYQISHQPDVMPEGLAHG</sequence>
<dbReference type="InterPro" id="IPR001486">
    <property type="entry name" value="Hemoglobin_trunc"/>
</dbReference>
<dbReference type="InterPro" id="IPR012292">
    <property type="entry name" value="Globin/Proto"/>
</dbReference>
<evidence type="ECO:0008006" key="8">
    <source>
        <dbReference type="Google" id="ProtNLM"/>
    </source>
</evidence>
<dbReference type="Pfam" id="PF01152">
    <property type="entry name" value="Bac_globin"/>
    <property type="match status" value="1"/>
</dbReference>
<dbReference type="GO" id="GO:0020037">
    <property type="term" value="F:heme binding"/>
    <property type="evidence" value="ECO:0007669"/>
    <property type="project" value="InterPro"/>
</dbReference>
<evidence type="ECO:0000313" key="7">
    <source>
        <dbReference type="Proteomes" id="UP000316473"/>
    </source>
</evidence>
<dbReference type="InterPro" id="IPR009050">
    <property type="entry name" value="Globin-like_sf"/>
</dbReference>
<gene>
    <name evidence="6" type="ORF">Nstercoris_01844</name>
</gene>
<dbReference type="EMBL" id="AP019755">
    <property type="protein sequence ID" value="BBL35572.1"/>
    <property type="molecule type" value="Genomic_DNA"/>
</dbReference>
<evidence type="ECO:0000256" key="4">
    <source>
        <dbReference type="ARBA" id="ARBA00023004"/>
    </source>
</evidence>
<evidence type="ECO:0000256" key="2">
    <source>
        <dbReference type="ARBA" id="ARBA00022617"/>
    </source>
</evidence>
<keyword evidence="2 5" id="KW-0349">Heme</keyword>
<accession>A0A4Y1YN27</accession>
<dbReference type="KEGG" id="nst:Nstercoris_01844"/>
<keyword evidence="4 5" id="KW-0408">Iron</keyword>
<organism evidence="6 7">
    <name type="scientific">Nitrosomonas stercoris</name>
    <dbReference type="NCBI Taxonomy" id="1444684"/>
    <lineage>
        <taxon>Bacteria</taxon>
        <taxon>Pseudomonadati</taxon>
        <taxon>Pseudomonadota</taxon>
        <taxon>Betaproteobacteria</taxon>
        <taxon>Nitrosomonadales</taxon>
        <taxon>Nitrosomonadaceae</taxon>
        <taxon>Nitrosomonas</taxon>
    </lineage>
</organism>
<keyword evidence="1" id="KW-0813">Transport</keyword>
<dbReference type="CDD" id="cd08916">
    <property type="entry name" value="TrHb3_P"/>
    <property type="match status" value="1"/>
</dbReference>
<protein>
    <recommendedName>
        <fullName evidence="8">Group 3 truncated hemoglobin ctb</fullName>
    </recommendedName>
</protein>
<dbReference type="SUPFAM" id="SSF46458">
    <property type="entry name" value="Globin-like"/>
    <property type="match status" value="1"/>
</dbReference>
<evidence type="ECO:0000256" key="1">
    <source>
        <dbReference type="ARBA" id="ARBA00022448"/>
    </source>
</evidence>
<dbReference type="Gene3D" id="1.10.490.10">
    <property type="entry name" value="Globins"/>
    <property type="match status" value="1"/>
</dbReference>
<dbReference type="Proteomes" id="UP000316473">
    <property type="component" value="Chromosome"/>
</dbReference>
<dbReference type="AlphaFoldDB" id="A0A4Y1YN27"/>